<sequence>MTDNRSTGWKVPLLFCGVILSVVCLVGLLRGKPEPPAVPGPLLNQARAITINLDADAEGREWKARIASAASGFATAADKDGRLKNLIETSIESGRFDAACTAAVLVRDDTLRDALLARILDAACAQCATLPWGVLAAHGMGDAETKASAHSALTRQWERCHEKNE</sequence>
<reference evidence="1" key="1">
    <citation type="journal article" date="2021" name="PeerJ">
        <title>Extensive microbial diversity within the chicken gut microbiome revealed by metagenomics and culture.</title>
        <authorList>
            <person name="Gilroy R."/>
            <person name="Ravi A."/>
            <person name="Getino M."/>
            <person name="Pursley I."/>
            <person name="Horton D.L."/>
            <person name="Alikhan N.F."/>
            <person name="Baker D."/>
            <person name="Gharbi K."/>
            <person name="Hall N."/>
            <person name="Watson M."/>
            <person name="Adriaenssens E.M."/>
            <person name="Foster-Nyarko E."/>
            <person name="Jarju S."/>
            <person name="Secka A."/>
            <person name="Antonio M."/>
            <person name="Oren A."/>
            <person name="Chaudhuri R.R."/>
            <person name="La Ragione R."/>
            <person name="Hildebrand F."/>
            <person name="Pallen M.J."/>
        </authorList>
    </citation>
    <scope>NUCLEOTIDE SEQUENCE</scope>
    <source>
        <strain evidence="1">ChiSxjej5B17-1746</strain>
    </source>
</reference>
<dbReference type="Proteomes" id="UP000824264">
    <property type="component" value="Unassembled WGS sequence"/>
</dbReference>
<accession>A0A9D1R0X6</accession>
<evidence type="ECO:0000313" key="2">
    <source>
        <dbReference type="Proteomes" id="UP000824264"/>
    </source>
</evidence>
<proteinExistence type="predicted"/>
<protein>
    <submittedName>
        <fullName evidence="1">GTP cyclohydrolase</fullName>
    </submittedName>
</protein>
<dbReference type="EMBL" id="DXGI01000376">
    <property type="protein sequence ID" value="HIW79473.1"/>
    <property type="molecule type" value="Genomic_DNA"/>
</dbReference>
<dbReference type="AlphaFoldDB" id="A0A9D1R0X6"/>
<gene>
    <name evidence="1" type="ORF">H9874_10080</name>
</gene>
<name>A0A9D1R0X6_9BACT</name>
<reference evidence="1" key="2">
    <citation type="submission" date="2021-04" db="EMBL/GenBank/DDBJ databases">
        <authorList>
            <person name="Gilroy R."/>
        </authorList>
    </citation>
    <scope>NUCLEOTIDE SEQUENCE</scope>
    <source>
        <strain evidence="1">ChiSxjej5B17-1746</strain>
    </source>
</reference>
<comment type="caution">
    <text evidence="1">The sequence shown here is derived from an EMBL/GenBank/DDBJ whole genome shotgun (WGS) entry which is preliminary data.</text>
</comment>
<organism evidence="1 2">
    <name type="scientific">Candidatus Bilophila faecipullorum</name>
    <dbReference type="NCBI Taxonomy" id="2838482"/>
    <lineage>
        <taxon>Bacteria</taxon>
        <taxon>Pseudomonadati</taxon>
        <taxon>Thermodesulfobacteriota</taxon>
        <taxon>Desulfovibrionia</taxon>
        <taxon>Desulfovibrionales</taxon>
        <taxon>Desulfovibrionaceae</taxon>
        <taxon>Bilophila</taxon>
    </lineage>
</organism>
<evidence type="ECO:0000313" key="1">
    <source>
        <dbReference type="EMBL" id="HIW79473.1"/>
    </source>
</evidence>